<organism evidence="2 3">
    <name type="scientific">Sinanodonta woodiana</name>
    <name type="common">Chinese pond mussel</name>
    <name type="synonym">Anodonta woodiana</name>
    <dbReference type="NCBI Taxonomy" id="1069815"/>
    <lineage>
        <taxon>Eukaryota</taxon>
        <taxon>Metazoa</taxon>
        <taxon>Spiralia</taxon>
        <taxon>Lophotrochozoa</taxon>
        <taxon>Mollusca</taxon>
        <taxon>Bivalvia</taxon>
        <taxon>Autobranchia</taxon>
        <taxon>Heteroconchia</taxon>
        <taxon>Palaeoheterodonta</taxon>
        <taxon>Unionida</taxon>
        <taxon>Unionoidea</taxon>
        <taxon>Unionidae</taxon>
        <taxon>Unioninae</taxon>
        <taxon>Sinanodonta</taxon>
    </lineage>
</organism>
<feature type="compositionally biased region" description="Polar residues" evidence="1">
    <location>
        <begin position="112"/>
        <end position="121"/>
    </location>
</feature>
<evidence type="ECO:0000256" key="1">
    <source>
        <dbReference type="SAM" id="MobiDB-lite"/>
    </source>
</evidence>
<feature type="region of interest" description="Disordered" evidence="1">
    <location>
        <begin position="101"/>
        <end position="121"/>
    </location>
</feature>
<dbReference type="InterPro" id="IPR027932">
    <property type="entry name" value="DUF4606"/>
</dbReference>
<dbReference type="EMBL" id="JBJQND010000004">
    <property type="protein sequence ID" value="KAL3879131.1"/>
    <property type="molecule type" value="Genomic_DNA"/>
</dbReference>
<feature type="region of interest" description="Disordered" evidence="1">
    <location>
        <begin position="131"/>
        <end position="150"/>
    </location>
</feature>
<dbReference type="PANTHER" id="PTHR35256:SF1">
    <property type="entry name" value="EXPRESSED SEQUENCE AI429214"/>
    <property type="match status" value="1"/>
</dbReference>
<accession>A0ABD3X0L3</accession>
<dbReference type="Pfam" id="PF15379">
    <property type="entry name" value="DUF4606"/>
    <property type="match status" value="1"/>
</dbReference>
<proteinExistence type="predicted"/>
<dbReference type="PANTHER" id="PTHR35256">
    <property type="entry name" value="CHROMOSOME 8 OPEN READING FRAME 48"/>
    <property type="match status" value="1"/>
</dbReference>
<comment type="caution">
    <text evidence="2">The sequence shown here is derived from an EMBL/GenBank/DDBJ whole genome shotgun (WGS) entry which is preliminary data.</text>
</comment>
<protein>
    <submittedName>
        <fullName evidence="2">Uncharacterized protein</fullName>
    </submittedName>
</protein>
<dbReference type="Proteomes" id="UP001634394">
    <property type="component" value="Unassembled WGS sequence"/>
</dbReference>
<feature type="compositionally biased region" description="Basic and acidic residues" evidence="1">
    <location>
        <begin position="101"/>
        <end position="111"/>
    </location>
</feature>
<sequence>MEWHKKTAVTWNISEKIADSSPRTIHSVYSNVETENCLYSDTFDEVTKSTRRQYSDMVISESETYGSEIIETVIEATDNLLLSAIETVYDISELQPHSKLETTADGSEKLSHSSAKLSDGSRTQYSYSETFEYSDSLPTEKEFDKEDDTDFSSYSETFEVESLSHTRSPQRSDYSSDDSQYSSDRGLQYDESAEYTYTESTSAYTNLSYERGDDASASYGVEYSCTFEPTEEISKLHVVDLEALQKEEALQAETEVAREMFKLHVKMTIQQNPKWRLSLNQKSTQKERLPKAKQNTYLKNFCKKKIKFLRNKEINEIIQTDDTSKEKLKKELSPLISDYGLDPAIIERLKLKNIMICMEDASKIDVHDPRICRECRSHKKIVDQKEAKKLFVDSKKQQIQNQVMDEKVEQHLLKMNSVSVIADLATILPKFTDDRQSIQDRLSVSLYGQNYLR</sequence>
<gene>
    <name evidence="2" type="ORF">ACJMK2_031442</name>
</gene>
<feature type="region of interest" description="Disordered" evidence="1">
    <location>
        <begin position="157"/>
        <end position="192"/>
    </location>
</feature>
<reference evidence="2 3" key="1">
    <citation type="submission" date="2024-11" db="EMBL/GenBank/DDBJ databases">
        <title>Chromosome-level genome assembly of the freshwater bivalve Anodonta woodiana.</title>
        <authorList>
            <person name="Chen X."/>
        </authorList>
    </citation>
    <scope>NUCLEOTIDE SEQUENCE [LARGE SCALE GENOMIC DNA]</scope>
    <source>
        <strain evidence="2">MN2024</strain>
        <tissue evidence="2">Gills</tissue>
    </source>
</reference>
<dbReference type="AlphaFoldDB" id="A0ABD3X0L3"/>
<name>A0ABD3X0L3_SINWO</name>
<evidence type="ECO:0000313" key="2">
    <source>
        <dbReference type="EMBL" id="KAL3879131.1"/>
    </source>
</evidence>
<feature type="compositionally biased region" description="Low complexity" evidence="1">
    <location>
        <begin position="171"/>
        <end position="185"/>
    </location>
</feature>
<evidence type="ECO:0000313" key="3">
    <source>
        <dbReference type="Proteomes" id="UP001634394"/>
    </source>
</evidence>
<keyword evidence="3" id="KW-1185">Reference proteome</keyword>